<dbReference type="PRINTS" id="PR00625">
    <property type="entry name" value="JDOMAIN"/>
</dbReference>
<evidence type="ECO:0000313" key="4">
    <source>
        <dbReference type="Proteomes" id="UP001454036"/>
    </source>
</evidence>
<dbReference type="InterPro" id="IPR052276">
    <property type="entry name" value="Diphthamide-biosynth_chaperone"/>
</dbReference>
<dbReference type="SUPFAM" id="SSF46565">
    <property type="entry name" value="Chaperone J-domain"/>
    <property type="match status" value="1"/>
</dbReference>
<feature type="domain" description="J" evidence="2">
    <location>
        <begin position="26"/>
        <end position="90"/>
    </location>
</feature>
<dbReference type="InterPro" id="IPR001623">
    <property type="entry name" value="DnaJ_domain"/>
</dbReference>
<reference evidence="3 4" key="1">
    <citation type="submission" date="2024-01" db="EMBL/GenBank/DDBJ databases">
        <title>The complete chloroplast genome sequence of Lithospermum erythrorhizon: insights into the phylogenetic relationship among Boraginaceae species and the maternal lineages of purple gromwells.</title>
        <authorList>
            <person name="Okada T."/>
            <person name="Watanabe K."/>
        </authorList>
    </citation>
    <scope>NUCLEOTIDE SEQUENCE [LARGE SCALE GENOMIC DNA]</scope>
</reference>
<sequence length="123" mass="13702">MASSTFPSSALPPNFTASSPTSKSSSFYEVLGIPMGASLEEIKTAYRKLARVCHPDVAPKDSPADEFLRIQAAYSTLSDPEKRADYDHRVLRSGRRFTTLRTTPNGGQGPVYSRRKWETDQCW</sequence>
<evidence type="ECO:0000259" key="2">
    <source>
        <dbReference type="PROSITE" id="PS50076"/>
    </source>
</evidence>
<dbReference type="Pfam" id="PF00226">
    <property type="entry name" value="DnaJ"/>
    <property type="match status" value="1"/>
</dbReference>
<dbReference type="PROSITE" id="PS50076">
    <property type="entry name" value="DNAJ_2"/>
    <property type="match status" value="1"/>
</dbReference>
<dbReference type="EMBL" id="BAABME010002432">
    <property type="protein sequence ID" value="GAA0154600.1"/>
    <property type="molecule type" value="Genomic_DNA"/>
</dbReference>
<dbReference type="CDD" id="cd06257">
    <property type="entry name" value="DnaJ"/>
    <property type="match status" value="1"/>
</dbReference>
<comment type="caution">
    <text evidence="3">The sequence shown here is derived from an EMBL/GenBank/DDBJ whole genome shotgun (WGS) entry which is preliminary data.</text>
</comment>
<organism evidence="3 4">
    <name type="scientific">Lithospermum erythrorhizon</name>
    <name type="common">Purple gromwell</name>
    <name type="synonym">Lithospermum officinale var. erythrorhizon</name>
    <dbReference type="NCBI Taxonomy" id="34254"/>
    <lineage>
        <taxon>Eukaryota</taxon>
        <taxon>Viridiplantae</taxon>
        <taxon>Streptophyta</taxon>
        <taxon>Embryophyta</taxon>
        <taxon>Tracheophyta</taxon>
        <taxon>Spermatophyta</taxon>
        <taxon>Magnoliopsida</taxon>
        <taxon>eudicotyledons</taxon>
        <taxon>Gunneridae</taxon>
        <taxon>Pentapetalae</taxon>
        <taxon>asterids</taxon>
        <taxon>lamiids</taxon>
        <taxon>Boraginales</taxon>
        <taxon>Boraginaceae</taxon>
        <taxon>Boraginoideae</taxon>
        <taxon>Lithospermeae</taxon>
        <taxon>Lithospermum</taxon>
    </lineage>
</organism>
<dbReference type="AlphaFoldDB" id="A0AAV3PS95"/>
<gene>
    <name evidence="3" type="ORF">LIER_12536</name>
</gene>
<dbReference type="InterPro" id="IPR036869">
    <property type="entry name" value="J_dom_sf"/>
</dbReference>
<dbReference type="PANTHER" id="PTHR44240:SF10">
    <property type="entry name" value="J DOMAIN-CONTAINING PROTEIN"/>
    <property type="match status" value="1"/>
</dbReference>
<feature type="region of interest" description="Disordered" evidence="1">
    <location>
        <begin position="1"/>
        <end position="24"/>
    </location>
</feature>
<accession>A0AAV3PS95</accession>
<keyword evidence="4" id="KW-1185">Reference proteome</keyword>
<dbReference type="PANTHER" id="PTHR44240">
    <property type="entry name" value="DNAJ DOMAIN (PROKARYOTIC HEAT SHOCK PROTEIN)-RELATED"/>
    <property type="match status" value="1"/>
</dbReference>
<dbReference type="Proteomes" id="UP001454036">
    <property type="component" value="Unassembled WGS sequence"/>
</dbReference>
<proteinExistence type="predicted"/>
<evidence type="ECO:0000256" key="1">
    <source>
        <dbReference type="SAM" id="MobiDB-lite"/>
    </source>
</evidence>
<name>A0AAV3PS95_LITER</name>
<dbReference type="SMART" id="SM00271">
    <property type="entry name" value="DnaJ"/>
    <property type="match status" value="1"/>
</dbReference>
<dbReference type="Gene3D" id="1.10.287.110">
    <property type="entry name" value="DnaJ domain"/>
    <property type="match status" value="1"/>
</dbReference>
<evidence type="ECO:0000313" key="3">
    <source>
        <dbReference type="EMBL" id="GAA0154600.1"/>
    </source>
</evidence>
<protein>
    <submittedName>
        <fullName evidence="3">Chaperone</fullName>
    </submittedName>
</protein>